<evidence type="ECO:0000313" key="8">
    <source>
        <dbReference type="EMBL" id="KAK2079397.1"/>
    </source>
</evidence>
<reference evidence="8" key="1">
    <citation type="submission" date="2021-01" db="EMBL/GenBank/DDBJ databases">
        <authorList>
            <person name="Eckstrom K.M.E."/>
        </authorList>
    </citation>
    <scope>NUCLEOTIDE SEQUENCE</scope>
    <source>
        <strain evidence="8">UVCC 0001</strain>
    </source>
</reference>
<organism evidence="8 9">
    <name type="scientific">Prototheca wickerhamii</name>
    <dbReference type="NCBI Taxonomy" id="3111"/>
    <lineage>
        <taxon>Eukaryota</taxon>
        <taxon>Viridiplantae</taxon>
        <taxon>Chlorophyta</taxon>
        <taxon>core chlorophytes</taxon>
        <taxon>Trebouxiophyceae</taxon>
        <taxon>Chlorellales</taxon>
        <taxon>Chlorellaceae</taxon>
        <taxon>Prototheca</taxon>
    </lineage>
</organism>
<dbReference type="SMART" id="SM00248">
    <property type="entry name" value="ANK"/>
    <property type="match status" value="2"/>
</dbReference>
<dbReference type="GO" id="GO:0000062">
    <property type="term" value="F:fatty-acyl-CoA binding"/>
    <property type="evidence" value="ECO:0007669"/>
    <property type="project" value="InterPro"/>
</dbReference>
<evidence type="ECO:0000259" key="7">
    <source>
        <dbReference type="PROSITE" id="PS51228"/>
    </source>
</evidence>
<dbReference type="EMBL" id="JASFZW010000003">
    <property type="protein sequence ID" value="KAK2079397.1"/>
    <property type="molecule type" value="Genomic_DNA"/>
</dbReference>
<dbReference type="InterPro" id="IPR036770">
    <property type="entry name" value="Ankyrin_rpt-contain_sf"/>
</dbReference>
<dbReference type="SUPFAM" id="SSF47027">
    <property type="entry name" value="Acyl-CoA binding protein"/>
    <property type="match status" value="1"/>
</dbReference>
<evidence type="ECO:0000256" key="4">
    <source>
        <dbReference type="ARBA" id="ARBA00023121"/>
    </source>
</evidence>
<dbReference type="Pfam" id="PF00887">
    <property type="entry name" value="ACBP"/>
    <property type="match status" value="1"/>
</dbReference>
<keyword evidence="2" id="KW-0677">Repeat</keyword>
<feature type="repeat" description="ANK" evidence="5">
    <location>
        <begin position="197"/>
        <end position="229"/>
    </location>
</feature>
<feature type="domain" description="ACB" evidence="7">
    <location>
        <begin position="10"/>
        <end position="98"/>
    </location>
</feature>
<dbReference type="PROSITE" id="PS50297">
    <property type="entry name" value="ANK_REP_REGION"/>
    <property type="match status" value="2"/>
</dbReference>
<dbReference type="PROSITE" id="PS50088">
    <property type="entry name" value="ANK_REPEAT"/>
    <property type="match status" value="2"/>
</dbReference>
<gene>
    <name evidence="8" type="ORF">QBZ16_003088</name>
</gene>
<dbReference type="InterPro" id="IPR000582">
    <property type="entry name" value="Acyl-CoA-binding_protein"/>
</dbReference>
<evidence type="ECO:0000256" key="1">
    <source>
        <dbReference type="ARBA" id="ARBA00005567"/>
    </source>
</evidence>
<keyword evidence="9" id="KW-1185">Reference proteome</keyword>
<evidence type="ECO:0000313" key="9">
    <source>
        <dbReference type="Proteomes" id="UP001255856"/>
    </source>
</evidence>
<name>A0AAD9MJ61_PROWI</name>
<dbReference type="PANTHER" id="PTHR24119">
    <property type="entry name" value="ACYL-COA-BINDING DOMAIN-CONTAINING PROTEIN 6"/>
    <property type="match status" value="1"/>
</dbReference>
<feature type="region of interest" description="Disordered" evidence="6">
    <location>
        <begin position="221"/>
        <end position="245"/>
    </location>
</feature>
<keyword evidence="3 5" id="KW-0040">ANK repeat</keyword>
<feature type="repeat" description="ANK" evidence="5">
    <location>
        <begin position="164"/>
        <end position="196"/>
    </location>
</feature>
<evidence type="ECO:0000256" key="3">
    <source>
        <dbReference type="ARBA" id="ARBA00023043"/>
    </source>
</evidence>
<evidence type="ECO:0000256" key="6">
    <source>
        <dbReference type="SAM" id="MobiDB-lite"/>
    </source>
</evidence>
<comment type="similarity">
    <text evidence="1">Belongs to the ACBP family.</text>
</comment>
<dbReference type="PRINTS" id="PR00689">
    <property type="entry name" value="ACOABINDINGP"/>
</dbReference>
<accession>A0AAD9MJ61</accession>
<dbReference type="Proteomes" id="UP001255856">
    <property type="component" value="Unassembled WGS sequence"/>
</dbReference>
<dbReference type="InterPro" id="IPR014352">
    <property type="entry name" value="FERM/acyl-CoA-bd_prot_sf"/>
</dbReference>
<evidence type="ECO:0000256" key="2">
    <source>
        <dbReference type="ARBA" id="ARBA00022737"/>
    </source>
</evidence>
<dbReference type="InterPro" id="IPR035984">
    <property type="entry name" value="Acyl-CoA-binding_sf"/>
</dbReference>
<evidence type="ECO:0000256" key="5">
    <source>
        <dbReference type="PROSITE-ProRule" id="PRU00023"/>
    </source>
</evidence>
<protein>
    <recommendedName>
        <fullName evidence="7">ACB domain-containing protein</fullName>
    </recommendedName>
</protein>
<dbReference type="Pfam" id="PF12796">
    <property type="entry name" value="Ank_2"/>
    <property type="match status" value="1"/>
</dbReference>
<dbReference type="PRINTS" id="PR01415">
    <property type="entry name" value="ANKYRIN"/>
</dbReference>
<sequence>MSAAHGVEEEEDHFEAAAEQLTVTIATGTRLPDASLLELYALYKQGSEGPCSRPKPSFLDPKGRTKWKAWHDLGAMPREEARDKYVVAVRRLLGGAPEGQPQPAAYGSAGPAVSTPARALGEEAEKGADEAGPLHTALADGDAARFAAALAEATTNQAERRDADGCTPLHIVADAGNVEAIGLLKAKGVDLDLKDQDGMTALHYAALASQREAYEALLEAGADSSVRDAEGQSAADLAPPDWNRA</sequence>
<dbReference type="SUPFAM" id="SSF48403">
    <property type="entry name" value="Ankyrin repeat"/>
    <property type="match status" value="1"/>
</dbReference>
<dbReference type="PANTHER" id="PTHR24119:SF0">
    <property type="entry name" value="ACYL-COA-BINDING DOMAIN-CONTAINING PROTEIN 6"/>
    <property type="match status" value="1"/>
</dbReference>
<dbReference type="Gene3D" id="1.20.80.10">
    <property type="match status" value="1"/>
</dbReference>
<dbReference type="Gene3D" id="1.25.40.20">
    <property type="entry name" value="Ankyrin repeat-containing domain"/>
    <property type="match status" value="2"/>
</dbReference>
<comment type="caution">
    <text evidence="8">The sequence shown here is derived from an EMBL/GenBank/DDBJ whole genome shotgun (WGS) entry which is preliminary data.</text>
</comment>
<dbReference type="PROSITE" id="PS51228">
    <property type="entry name" value="ACB_2"/>
    <property type="match status" value="1"/>
</dbReference>
<keyword evidence="4" id="KW-0446">Lipid-binding</keyword>
<dbReference type="InterPro" id="IPR002110">
    <property type="entry name" value="Ankyrin_rpt"/>
</dbReference>
<proteinExistence type="inferred from homology"/>
<dbReference type="AlphaFoldDB" id="A0AAD9MJ61"/>